<sequence length="92" mass="10356">MTRLRLTLKDRQLIQHESLKKIPGVMGIVNGDDQLQIILEPGKAQTASEMMNKVLSSEPQPQHESTQDADLHVLASQAKQQMKRAFIILCHV</sequence>
<gene>
    <name evidence="9" type="primary">murP_2</name>
    <name evidence="9" type="ORF">ERS137959_04420</name>
</gene>
<evidence type="ECO:0000313" key="10">
    <source>
        <dbReference type="Proteomes" id="UP000041601"/>
    </source>
</evidence>
<reference evidence="9 10" key="1">
    <citation type="submission" date="2015-03" db="EMBL/GenBank/DDBJ databases">
        <authorList>
            <consortium name="Pathogen Informatics"/>
            <person name="Murphy D."/>
        </authorList>
    </citation>
    <scope>NUCLEOTIDE SEQUENCE [LARGE SCALE GENOMIC DNA]</scope>
    <source>
        <strain evidence="9 10">IP05342</strain>
    </source>
</reference>
<dbReference type="InterPro" id="IPR001996">
    <property type="entry name" value="PTS_IIB_1"/>
</dbReference>
<evidence type="ECO:0000256" key="1">
    <source>
        <dbReference type="ARBA" id="ARBA00022679"/>
    </source>
</evidence>
<dbReference type="PANTHER" id="PTHR30175:SF3">
    <property type="entry name" value="PTS SYSTEM N-ACETYLMURAMIC ACID-SPECIFIC EIIBC COMPONENT"/>
    <property type="match status" value="1"/>
</dbReference>
<evidence type="ECO:0000256" key="5">
    <source>
        <dbReference type="ARBA" id="ARBA00043021"/>
    </source>
</evidence>
<comment type="caution">
    <text evidence="7">Lacks conserved residue(s) required for the propagation of feature annotation.</text>
</comment>
<dbReference type="Proteomes" id="UP000041601">
    <property type="component" value="Unassembled WGS sequence"/>
</dbReference>
<evidence type="ECO:0000256" key="3">
    <source>
        <dbReference type="ARBA" id="ARBA00039021"/>
    </source>
</evidence>
<comment type="caution">
    <text evidence="9">The sequence shown here is derived from an EMBL/GenBank/DDBJ whole genome shotgun (WGS) entry which is preliminary data.</text>
</comment>
<organism evidence="9 10">
    <name type="scientific">Yersinia enterocolitica</name>
    <dbReference type="NCBI Taxonomy" id="630"/>
    <lineage>
        <taxon>Bacteria</taxon>
        <taxon>Pseudomonadati</taxon>
        <taxon>Pseudomonadota</taxon>
        <taxon>Gammaproteobacteria</taxon>
        <taxon>Enterobacterales</taxon>
        <taxon>Yersiniaceae</taxon>
        <taxon>Yersinia</taxon>
    </lineage>
</organism>
<dbReference type="InterPro" id="IPR050558">
    <property type="entry name" value="PTS_Sugar-Specific_Components"/>
</dbReference>
<dbReference type="PANTHER" id="PTHR30175">
    <property type="entry name" value="PHOSPHOTRANSFERASE SYSTEM TRANSPORT PROTEIN"/>
    <property type="match status" value="1"/>
</dbReference>
<dbReference type="EMBL" id="CPXJ01000093">
    <property type="protein sequence ID" value="CNE68199.1"/>
    <property type="molecule type" value="Genomic_DNA"/>
</dbReference>
<feature type="domain" description="PTS EIIB type-1" evidence="8">
    <location>
        <begin position="1"/>
        <end position="61"/>
    </location>
</feature>
<keyword evidence="2" id="KW-0598">Phosphotransferase system</keyword>
<evidence type="ECO:0000256" key="2">
    <source>
        <dbReference type="ARBA" id="ARBA00022683"/>
    </source>
</evidence>
<evidence type="ECO:0000256" key="4">
    <source>
        <dbReference type="ARBA" id="ARBA00040399"/>
    </source>
</evidence>
<dbReference type="EC" id="2.7.1.192" evidence="3"/>
<dbReference type="PROSITE" id="PS51098">
    <property type="entry name" value="PTS_EIIB_TYPE_1"/>
    <property type="match status" value="1"/>
</dbReference>
<proteinExistence type="predicted"/>
<evidence type="ECO:0000259" key="8">
    <source>
        <dbReference type="PROSITE" id="PS51098"/>
    </source>
</evidence>
<name>A0ABM9SIP4_YEREN</name>
<evidence type="ECO:0000256" key="7">
    <source>
        <dbReference type="PROSITE-ProRule" id="PRU00421"/>
    </source>
</evidence>
<keyword evidence="10" id="KW-1185">Reference proteome</keyword>
<protein>
    <recommendedName>
        <fullName evidence="4">PTS system N-acetylmuramic acid-specific EIIBC component</fullName>
        <ecNumber evidence="3">2.7.1.192</ecNumber>
    </recommendedName>
    <alternativeName>
        <fullName evidence="5">EIIBC-MurNAc</fullName>
    </alternativeName>
</protein>
<dbReference type="InterPro" id="IPR036878">
    <property type="entry name" value="Glu_permease_IIB"/>
</dbReference>
<dbReference type="Gene3D" id="3.30.1360.60">
    <property type="entry name" value="Glucose permease domain IIB"/>
    <property type="match status" value="1"/>
</dbReference>
<accession>A0ABM9SIP4</accession>
<keyword evidence="1" id="KW-0808">Transferase</keyword>
<evidence type="ECO:0000313" key="9">
    <source>
        <dbReference type="EMBL" id="CNE68199.1"/>
    </source>
</evidence>
<dbReference type="SUPFAM" id="SSF55604">
    <property type="entry name" value="Glucose permease domain IIB"/>
    <property type="match status" value="1"/>
</dbReference>
<comment type="catalytic activity">
    <reaction evidence="6">
        <text>N-acetyl-beta-D-muramate(out) + N(pros)-phospho-L-histidyl-[protein] = N-acetyl-beta-D-muramate 6-phosphate(in) + L-histidyl-[protein]</text>
        <dbReference type="Rhea" id="RHEA:33399"/>
        <dbReference type="Rhea" id="RHEA-COMP:9745"/>
        <dbReference type="Rhea" id="RHEA-COMP:9746"/>
        <dbReference type="ChEBI" id="CHEBI:29979"/>
        <dbReference type="ChEBI" id="CHEBI:58721"/>
        <dbReference type="ChEBI" id="CHEBI:64837"/>
        <dbReference type="ChEBI" id="CHEBI:64848"/>
        <dbReference type="EC" id="2.7.1.192"/>
    </reaction>
</comment>
<evidence type="ECO:0000256" key="6">
    <source>
        <dbReference type="ARBA" id="ARBA00048265"/>
    </source>
</evidence>